<keyword evidence="3" id="KW-1185">Reference proteome</keyword>
<sequence>MGPPRTPGKQGSALKKGFKTPIKSASKPSAASSVPSKAKAKLRVDSSKNEGRGDDALNPHQQHESDGEEQQVGARHGGQTGLKQQRQEQQRKQERQERRQQQQQRRRKPDSEDGAEQGDDDVDGEQPGDSSDGRGAPSSEDGRSSKDGGAGAAREAAAAAAAGGGGQGGAGDGGLEAVERGLAALNSDGGAAALLADEPELLALLNDMQGSLAEVRGRVAPLLSEVAGGGLRTSEGLSYLEAKHLLLLQYCACLVVYIMLRAEGRKVEGHPVVTRLVQLRAYLERTRPIDKQLAYQIDKLLRATSSGDAGTGGDADAGTGTGVDGGGEDAPAVAAGGDEDALRYRPNPAALQTKAPLSGGLGGGEGGEGGEGAGGVYRPPRLNPVAMEEDLAASRQERRRAVEQKRRAKGSSLVRELAQELAGAPDEVEALLPGMDGAAAAATRRRLEARAAQEEELMMRVPLGKAEVKRLKAQRRAGLSSQGFLDGFEDEVADLVGLAAADSRGRGGSAKGRAAAPRQGAPLDDGFGFGGGGFEFETGAGQKRRAAGGPDELFSASKAARAAAGKGQKRRR</sequence>
<proteinExistence type="predicted"/>
<dbReference type="Pfam" id="PF04000">
    <property type="entry name" value="Sas10_Utp3"/>
    <property type="match status" value="1"/>
</dbReference>
<dbReference type="OrthoDB" id="203440at2759"/>
<feature type="compositionally biased region" description="Basic and acidic residues" evidence="1">
    <location>
        <begin position="85"/>
        <end position="100"/>
    </location>
</feature>
<dbReference type="InterPro" id="IPR007146">
    <property type="entry name" value="Sas10/Utp3/C1D"/>
</dbReference>
<evidence type="ECO:0000313" key="2">
    <source>
        <dbReference type="EMBL" id="KIZ04699.1"/>
    </source>
</evidence>
<feature type="compositionally biased region" description="Low complexity" evidence="1">
    <location>
        <begin position="555"/>
        <end position="566"/>
    </location>
</feature>
<protein>
    <submittedName>
        <fullName evidence="2">Neuroguidin</fullName>
    </submittedName>
</protein>
<feature type="region of interest" description="Disordered" evidence="1">
    <location>
        <begin position="1"/>
        <end position="156"/>
    </location>
</feature>
<dbReference type="Proteomes" id="UP000054498">
    <property type="component" value="Unassembled WGS sequence"/>
</dbReference>
<feature type="compositionally biased region" description="Acidic residues" evidence="1">
    <location>
        <begin position="112"/>
        <end position="126"/>
    </location>
</feature>
<gene>
    <name evidence="2" type="ORF">MNEG_3258</name>
</gene>
<dbReference type="STRING" id="145388.A0A0D2LDE0"/>
<feature type="compositionally biased region" description="Gly residues" evidence="1">
    <location>
        <begin position="309"/>
        <end position="325"/>
    </location>
</feature>
<dbReference type="KEGG" id="mng:MNEG_3258"/>
<feature type="region of interest" description="Disordered" evidence="1">
    <location>
        <begin position="350"/>
        <end position="381"/>
    </location>
</feature>
<dbReference type="GeneID" id="25736136"/>
<feature type="region of interest" description="Disordered" evidence="1">
    <location>
        <begin position="306"/>
        <end position="334"/>
    </location>
</feature>
<accession>A0A0D2LDE0</accession>
<dbReference type="GO" id="GO:0000462">
    <property type="term" value="P:maturation of SSU-rRNA from tricistronic rRNA transcript (SSU-rRNA, 5.8S rRNA, LSU-rRNA)"/>
    <property type="evidence" value="ECO:0007669"/>
    <property type="project" value="TreeGrafter"/>
</dbReference>
<evidence type="ECO:0000256" key="1">
    <source>
        <dbReference type="SAM" id="MobiDB-lite"/>
    </source>
</evidence>
<evidence type="ECO:0000313" key="3">
    <source>
        <dbReference type="Proteomes" id="UP000054498"/>
    </source>
</evidence>
<dbReference type="PANTHER" id="PTHR13237">
    <property type="entry name" value="SOMETHING ABOUT SILENCING PROTEIN 10-RELATED"/>
    <property type="match status" value="1"/>
</dbReference>
<name>A0A0D2LDE0_9CHLO</name>
<feature type="region of interest" description="Disordered" evidence="1">
    <location>
        <begin position="503"/>
        <end position="572"/>
    </location>
</feature>
<feature type="compositionally biased region" description="Low complexity" evidence="1">
    <location>
        <begin position="23"/>
        <end position="37"/>
    </location>
</feature>
<dbReference type="GO" id="GO:0032040">
    <property type="term" value="C:small-subunit processome"/>
    <property type="evidence" value="ECO:0007669"/>
    <property type="project" value="TreeGrafter"/>
</dbReference>
<dbReference type="PANTHER" id="PTHR13237:SF9">
    <property type="entry name" value="NEUROGUIDIN"/>
    <property type="match status" value="1"/>
</dbReference>
<dbReference type="AlphaFoldDB" id="A0A0D2LDE0"/>
<feature type="compositionally biased region" description="Gly residues" evidence="1">
    <location>
        <begin position="359"/>
        <end position="375"/>
    </location>
</feature>
<organism evidence="2 3">
    <name type="scientific">Monoraphidium neglectum</name>
    <dbReference type="NCBI Taxonomy" id="145388"/>
    <lineage>
        <taxon>Eukaryota</taxon>
        <taxon>Viridiplantae</taxon>
        <taxon>Chlorophyta</taxon>
        <taxon>core chlorophytes</taxon>
        <taxon>Chlorophyceae</taxon>
        <taxon>CS clade</taxon>
        <taxon>Sphaeropleales</taxon>
        <taxon>Selenastraceae</taxon>
        <taxon>Monoraphidium</taxon>
    </lineage>
</organism>
<reference evidence="2 3" key="1">
    <citation type="journal article" date="2013" name="BMC Genomics">
        <title>Reconstruction of the lipid metabolism for the microalga Monoraphidium neglectum from its genome sequence reveals characteristics suitable for biofuel production.</title>
        <authorList>
            <person name="Bogen C."/>
            <person name="Al-Dilaimi A."/>
            <person name="Albersmeier A."/>
            <person name="Wichmann J."/>
            <person name="Grundmann M."/>
            <person name="Rupp O."/>
            <person name="Lauersen K.J."/>
            <person name="Blifernez-Klassen O."/>
            <person name="Kalinowski J."/>
            <person name="Goesmann A."/>
            <person name="Mussgnug J.H."/>
            <person name="Kruse O."/>
        </authorList>
    </citation>
    <scope>NUCLEOTIDE SEQUENCE [LARGE SCALE GENOMIC DNA]</scope>
    <source>
        <strain evidence="2 3">SAG 48.87</strain>
    </source>
</reference>
<dbReference type="RefSeq" id="XP_013903718.1">
    <property type="nucleotide sequence ID" value="XM_014048264.1"/>
</dbReference>
<dbReference type="EMBL" id="KK100620">
    <property type="protein sequence ID" value="KIZ04699.1"/>
    <property type="molecule type" value="Genomic_DNA"/>
</dbReference>
<feature type="compositionally biased region" description="Basic and acidic residues" evidence="1">
    <location>
        <begin position="42"/>
        <end position="65"/>
    </location>
</feature>